<dbReference type="Proteomes" id="UP001237642">
    <property type="component" value="Unassembled WGS sequence"/>
</dbReference>
<name>A0AAD8ICI8_9APIA</name>
<dbReference type="PANTHER" id="PTHR48435:SF1">
    <property type="entry name" value="POLYPROTEIN"/>
    <property type="match status" value="1"/>
</dbReference>
<dbReference type="EMBL" id="JAUIZM010000005">
    <property type="protein sequence ID" value="KAK1383244.1"/>
    <property type="molecule type" value="Genomic_DNA"/>
</dbReference>
<evidence type="ECO:0000313" key="2">
    <source>
        <dbReference type="EMBL" id="KAK1383244.1"/>
    </source>
</evidence>
<accession>A0AAD8ICI8</accession>
<organism evidence="2 3">
    <name type="scientific">Heracleum sosnowskyi</name>
    <dbReference type="NCBI Taxonomy" id="360622"/>
    <lineage>
        <taxon>Eukaryota</taxon>
        <taxon>Viridiplantae</taxon>
        <taxon>Streptophyta</taxon>
        <taxon>Embryophyta</taxon>
        <taxon>Tracheophyta</taxon>
        <taxon>Spermatophyta</taxon>
        <taxon>Magnoliopsida</taxon>
        <taxon>eudicotyledons</taxon>
        <taxon>Gunneridae</taxon>
        <taxon>Pentapetalae</taxon>
        <taxon>asterids</taxon>
        <taxon>campanulids</taxon>
        <taxon>Apiales</taxon>
        <taxon>Apiaceae</taxon>
        <taxon>Apioideae</taxon>
        <taxon>apioid superclade</taxon>
        <taxon>Tordylieae</taxon>
        <taxon>Tordyliinae</taxon>
        <taxon>Heracleum</taxon>
    </lineage>
</organism>
<gene>
    <name evidence="2" type="ORF">POM88_020979</name>
</gene>
<reference evidence="2" key="1">
    <citation type="submission" date="2023-02" db="EMBL/GenBank/DDBJ databases">
        <title>Genome of toxic invasive species Heracleum sosnowskyi carries increased number of genes despite the absence of recent whole-genome duplications.</title>
        <authorList>
            <person name="Schelkunov M."/>
            <person name="Shtratnikova V."/>
            <person name="Makarenko M."/>
            <person name="Klepikova A."/>
            <person name="Omelchenko D."/>
            <person name="Novikova G."/>
            <person name="Obukhova E."/>
            <person name="Bogdanov V."/>
            <person name="Penin A."/>
            <person name="Logacheva M."/>
        </authorList>
    </citation>
    <scope>NUCLEOTIDE SEQUENCE</scope>
    <source>
        <strain evidence="2">Hsosn_3</strain>
        <tissue evidence="2">Leaf</tissue>
    </source>
</reference>
<protein>
    <submittedName>
        <fullName evidence="2">Uncharacterized protein</fullName>
    </submittedName>
</protein>
<proteinExistence type="predicted"/>
<comment type="caution">
    <text evidence="2">The sequence shown here is derived from an EMBL/GenBank/DDBJ whole genome shotgun (WGS) entry which is preliminary data.</text>
</comment>
<keyword evidence="3" id="KW-1185">Reference proteome</keyword>
<reference evidence="2" key="2">
    <citation type="submission" date="2023-05" db="EMBL/GenBank/DDBJ databases">
        <authorList>
            <person name="Schelkunov M.I."/>
        </authorList>
    </citation>
    <scope>NUCLEOTIDE SEQUENCE</scope>
    <source>
        <strain evidence="2">Hsosn_3</strain>
        <tissue evidence="2">Leaf</tissue>
    </source>
</reference>
<sequence length="311" mass="35291">MALLDSRFEQYAHACITTVQTTLNVGIVFVTLFPNFNPRLDDLYIYNNLKVQLQIVGAPQVAGTYIATLHYQMAYRVQNHSFELSIPRDTDESLFLEIDAQSSSSCIHVPKQIPRDEFVKFLPESWDQWSDDDDDDDHPSRRRGKNKNTSMQKILQERYEKGDPEVGLLGEASDKFDYYVLYSKGPVECNMMQPVSYDDDFPPPEFEKDKASHIWKIKSPTTKNPDGSSKQTPPAEATLNWQSENVVAQNRVLKQIMVTQQTIAKKLDNGLSSISSATVQLQSKIDALHHELMQLATTVSFNSPLLAQKEA</sequence>
<dbReference type="InterPro" id="IPR053098">
    <property type="entry name" value="Petuviruses_polyprotein"/>
</dbReference>
<evidence type="ECO:0000256" key="1">
    <source>
        <dbReference type="SAM" id="MobiDB-lite"/>
    </source>
</evidence>
<dbReference type="AlphaFoldDB" id="A0AAD8ICI8"/>
<feature type="region of interest" description="Disordered" evidence="1">
    <location>
        <begin position="129"/>
        <end position="152"/>
    </location>
</feature>
<evidence type="ECO:0000313" key="3">
    <source>
        <dbReference type="Proteomes" id="UP001237642"/>
    </source>
</evidence>
<dbReference type="PANTHER" id="PTHR48435">
    <property type="entry name" value="POLYPROTEIN"/>
    <property type="match status" value="1"/>
</dbReference>